<dbReference type="PANTHER" id="PTHR36766:SF61">
    <property type="entry name" value="NB-ARC DOMAIN DISEASE RESISTANCE PROTEIN"/>
    <property type="match status" value="1"/>
</dbReference>
<keyword evidence="1" id="KW-0611">Plant defense</keyword>
<reference evidence="3" key="1">
    <citation type="submission" date="2020-12" db="EMBL/GenBank/DDBJ databases">
        <title>WGS assembly of Carya illinoinensis cv. Pawnee.</title>
        <authorList>
            <person name="Platts A."/>
            <person name="Shu S."/>
            <person name="Wright S."/>
            <person name="Barry K."/>
            <person name="Edger P."/>
            <person name="Pires J.C."/>
            <person name="Schmutz J."/>
        </authorList>
    </citation>
    <scope>NUCLEOTIDE SEQUENCE</scope>
    <source>
        <tissue evidence="3">Leaf</tissue>
    </source>
</reference>
<evidence type="ECO:0000259" key="2">
    <source>
        <dbReference type="Pfam" id="PF00931"/>
    </source>
</evidence>
<evidence type="ECO:0000313" key="3">
    <source>
        <dbReference type="EMBL" id="KAG6639395.1"/>
    </source>
</evidence>
<accession>A0A8T1P9S4</accession>
<dbReference type="Pfam" id="PF00931">
    <property type="entry name" value="NB-ARC"/>
    <property type="match status" value="1"/>
</dbReference>
<gene>
    <name evidence="3" type="ORF">CIPAW_10G096900</name>
</gene>
<name>A0A8T1P9S4_CARIL</name>
<feature type="domain" description="NB-ARC" evidence="2">
    <location>
        <begin position="4"/>
        <end position="161"/>
    </location>
</feature>
<evidence type="ECO:0000256" key="1">
    <source>
        <dbReference type="ARBA" id="ARBA00022821"/>
    </source>
</evidence>
<evidence type="ECO:0000313" key="4">
    <source>
        <dbReference type="Proteomes" id="UP000811609"/>
    </source>
</evidence>
<dbReference type="GO" id="GO:0043531">
    <property type="term" value="F:ADP binding"/>
    <property type="evidence" value="ECO:0007669"/>
    <property type="project" value="InterPro"/>
</dbReference>
<dbReference type="GO" id="GO:0006952">
    <property type="term" value="P:defense response"/>
    <property type="evidence" value="ECO:0007669"/>
    <property type="project" value="UniProtKB-KW"/>
</dbReference>
<dbReference type="PANTHER" id="PTHR36766">
    <property type="entry name" value="PLANT BROAD-SPECTRUM MILDEW RESISTANCE PROTEIN RPW8"/>
    <property type="match status" value="1"/>
</dbReference>
<dbReference type="InterPro" id="IPR002182">
    <property type="entry name" value="NB-ARC"/>
</dbReference>
<protein>
    <recommendedName>
        <fullName evidence="2">NB-ARC domain-containing protein</fullName>
    </recommendedName>
</protein>
<sequence length="269" mass="30440">MNANRNVNVISIVGLGGLGKTTLAKSVYINDETVINCFQLKMWVCVSTDFRVTKLMEKILKSAGRKVDKKSSTEDTLQTSLRELLKDKRFLLILDDVWNENRNKWVELIDLLNGGSHGSVVVVTTRSHKVSSILDPIYAHSLNGLSKEECLSLFVKCAFKEGEDKRHPNLLPIANEIVEKCKGVPLAVKSLGGLLYSKVDESESNSIRDNEIWEFEENEGSILPALRLSYNQMPIHLKRCFAYCVNFPKDHEFSNLFLIEQWVAHGMIL</sequence>
<organism evidence="3 4">
    <name type="scientific">Carya illinoinensis</name>
    <name type="common">Pecan</name>
    <dbReference type="NCBI Taxonomy" id="32201"/>
    <lineage>
        <taxon>Eukaryota</taxon>
        <taxon>Viridiplantae</taxon>
        <taxon>Streptophyta</taxon>
        <taxon>Embryophyta</taxon>
        <taxon>Tracheophyta</taxon>
        <taxon>Spermatophyta</taxon>
        <taxon>Magnoliopsida</taxon>
        <taxon>eudicotyledons</taxon>
        <taxon>Gunneridae</taxon>
        <taxon>Pentapetalae</taxon>
        <taxon>rosids</taxon>
        <taxon>fabids</taxon>
        <taxon>Fagales</taxon>
        <taxon>Juglandaceae</taxon>
        <taxon>Carya</taxon>
    </lineage>
</organism>
<dbReference type="AlphaFoldDB" id="A0A8T1P9S4"/>
<dbReference type="EMBL" id="CM031818">
    <property type="protein sequence ID" value="KAG6639395.1"/>
    <property type="molecule type" value="Genomic_DNA"/>
</dbReference>
<proteinExistence type="predicted"/>
<comment type="caution">
    <text evidence="3">The sequence shown here is derived from an EMBL/GenBank/DDBJ whole genome shotgun (WGS) entry which is preliminary data.</text>
</comment>
<keyword evidence="4" id="KW-1185">Reference proteome</keyword>
<dbReference type="Proteomes" id="UP000811609">
    <property type="component" value="Chromosome 10"/>
</dbReference>